<dbReference type="InterPro" id="IPR041114">
    <property type="entry name" value="Nos_propeller"/>
</dbReference>
<evidence type="ECO:0000256" key="19">
    <source>
        <dbReference type="ARBA" id="ARBA00049555"/>
    </source>
</evidence>
<dbReference type="InterPro" id="IPR051403">
    <property type="entry name" value="NosZ/Cyto_c_oxidase_sub2"/>
</dbReference>
<dbReference type="Pfam" id="PF18793">
    <property type="entry name" value="nos_propeller_2"/>
    <property type="match status" value="1"/>
</dbReference>
<feature type="domain" description="Cytochrome oxidase subunit II copper A binding" evidence="20">
    <location>
        <begin position="545"/>
        <end position="641"/>
    </location>
</feature>
<evidence type="ECO:0000256" key="5">
    <source>
        <dbReference type="ARBA" id="ARBA00004779"/>
    </source>
</evidence>
<dbReference type="GO" id="GO:0042597">
    <property type="term" value="C:periplasmic space"/>
    <property type="evidence" value="ECO:0007669"/>
    <property type="project" value="UniProtKB-SubCell"/>
</dbReference>
<protein>
    <recommendedName>
        <fullName evidence="10">Nitrous-oxide reductase</fullName>
        <ecNumber evidence="9">1.7.2.4</ecNumber>
    </recommendedName>
    <alternativeName>
        <fullName evidence="17">N(2)OR</fullName>
    </alternativeName>
    <alternativeName>
        <fullName evidence="18">N2O reductase</fullName>
    </alternativeName>
</protein>
<dbReference type="NCBIfam" id="TIGR04244">
    <property type="entry name" value="nitrous_NosZ_RR"/>
    <property type="match status" value="1"/>
</dbReference>
<evidence type="ECO:0000256" key="6">
    <source>
        <dbReference type="ARBA" id="ARBA00006790"/>
    </source>
</evidence>
<accession>A0A0G3BN30</accession>
<dbReference type="InterPro" id="IPR023644">
    <property type="entry name" value="NO_Rdtase"/>
</dbReference>
<evidence type="ECO:0000256" key="11">
    <source>
        <dbReference type="ARBA" id="ARBA00022723"/>
    </source>
</evidence>
<comment type="subcellular location">
    <subcellularLocation>
        <location evidence="4">Periplasm</location>
    </subcellularLocation>
</comment>
<dbReference type="Gene3D" id="2.130.10.10">
    <property type="entry name" value="YVTN repeat-like/Quinoprotein amine dehydrogenase"/>
    <property type="match status" value="1"/>
</dbReference>
<dbReference type="UniPathway" id="UPA00652">
    <property type="reaction ID" value="UER00709"/>
</dbReference>
<evidence type="ECO:0000313" key="22">
    <source>
        <dbReference type="Proteomes" id="UP000035352"/>
    </source>
</evidence>
<dbReference type="GO" id="GO:0019333">
    <property type="term" value="P:denitrification pathway"/>
    <property type="evidence" value="ECO:0007669"/>
    <property type="project" value="UniProtKB-UniPathway"/>
</dbReference>
<dbReference type="InterPro" id="IPR006311">
    <property type="entry name" value="TAT_signal"/>
</dbReference>
<dbReference type="PATRIC" id="fig|413882.6.peg.4303"/>
<comment type="pathway">
    <text evidence="5">Nitrogen metabolism; nitrate reduction (denitrification); dinitrogen from nitrate: step 4/4.</text>
</comment>
<evidence type="ECO:0000256" key="13">
    <source>
        <dbReference type="ARBA" id="ARBA00022764"/>
    </source>
</evidence>
<dbReference type="CDD" id="cd04223">
    <property type="entry name" value="N2OR_C"/>
    <property type="match status" value="1"/>
</dbReference>
<evidence type="ECO:0000313" key="21">
    <source>
        <dbReference type="EMBL" id="AKJ30807.1"/>
    </source>
</evidence>
<evidence type="ECO:0000256" key="18">
    <source>
        <dbReference type="ARBA" id="ARBA00032847"/>
    </source>
</evidence>
<evidence type="ECO:0000256" key="8">
    <source>
        <dbReference type="ARBA" id="ARBA00011738"/>
    </source>
</evidence>
<dbReference type="InterPro" id="IPR015943">
    <property type="entry name" value="WD40/YVTN_repeat-like_dom_sf"/>
</dbReference>
<dbReference type="GO" id="GO:0016020">
    <property type="term" value="C:membrane"/>
    <property type="evidence" value="ECO:0007669"/>
    <property type="project" value="InterPro"/>
</dbReference>
<sequence length="641" mass="70374">MSQGKKSPNESAPVTGRRRFLNTAALAGLSVGFVGCTDKTAASTSAAPAASGASHGEASSPHLKPGELDTYYGLWSGGHTGDLRVLGLPSGREILRIPCFVPDALVGWGITNESKKIMGTKPDGSLRYTVGDSHHVHASYKDGNYDGRYAWINDKINSRLARIRLDYFVCDKITELPNVQGFHGIFPDKRDPVDPAINYTTRVFCGSEFQIPLPNQGQGTDKTDQYRSMFTCVDAETMEVRWQVLIDGNCDLTATSYDGKLAATNQYNVENGARYEDMMSAERDACLFFNIARIEQAVKDGKFRTVGTSKVPVVDGTRANNADPKTALTAYVSVPKNPHGVNASPDGKYFICAGKLSPTGTVIELAKVLDWFDGKLEKIDQAIVAEVELGLGPLHTAFDGRGNGYTTLFLDSQVVKWNIEAAIKFHAGDKTAKYVLDRIDVQYQPGHVNASQSETVAADGKWLAVGCKFSKDRFLPVGPLHPENEQLIDISGEKMVLAGDHPVRGEPHDFIILKRELLRPKQVYALDDFPLAVKDPKESGVFRSGRKVTVKMTSLAPAFSLREFTVKKGDEVTLILTNLDKVEDLTHGFAIPKYNVNFIVNPLETASVTFIADQPGVFWCYCTHFCHALHLEMRTRMIVEA</sequence>
<comment type="subunit">
    <text evidence="8">Homodimer.</text>
</comment>
<dbReference type="Pfam" id="PF00116">
    <property type="entry name" value="COX2"/>
    <property type="match status" value="1"/>
</dbReference>
<evidence type="ECO:0000259" key="20">
    <source>
        <dbReference type="PROSITE" id="PS50857"/>
    </source>
</evidence>
<dbReference type="PANTHER" id="PTHR42838:SF2">
    <property type="entry name" value="NITROUS-OXIDE REDUCTASE"/>
    <property type="match status" value="1"/>
</dbReference>
<keyword evidence="14" id="KW-0106">Calcium</keyword>
<keyword evidence="11" id="KW-0479">Metal-binding</keyword>
<keyword evidence="22" id="KW-1185">Reference proteome</keyword>
<dbReference type="KEGG" id="pbh:AAW51_4116"/>
<evidence type="ECO:0000256" key="15">
    <source>
        <dbReference type="ARBA" id="ARBA00023002"/>
    </source>
</evidence>
<dbReference type="EC" id="1.7.2.4" evidence="9"/>
<keyword evidence="13" id="KW-0574">Periplasm</keyword>
<dbReference type="GO" id="GO:0004129">
    <property type="term" value="F:cytochrome-c oxidase activity"/>
    <property type="evidence" value="ECO:0007669"/>
    <property type="project" value="InterPro"/>
</dbReference>
<dbReference type="PROSITE" id="PS51318">
    <property type="entry name" value="TAT"/>
    <property type="match status" value="1"/>
</dbReference>
<dbReference type="SUPFAM" id="SSF50974">
    <property type="entry name" value="Nitrous oxide reductase, N-terminal domain"/>
    <property type="match status" value="1"/>
</dbReference>
<dbReference type="GO" id="GO:0050304">
    <property type="term" value="F:nitrous-oxide reductase activity"/>
    <property type="evidence" value="ECO:0007669"/>
    <property type="project" value="UniProtKB-EC"/>
</dbReference>
<evidence type="ECO:0000256" key="4">
    <source>
        <dbReference type="ARBA" id="ARBA00004418"/>
    </source>
</evidence>
<dbReference type="GO" id="GO:0005509">
    <property type="term" value="F:calcium ion binding"/>
    <property type="evidence" value="ECO:0007669"/>
    <property type="project" value="InterPro"/>
</dbReference>
<dbReference type="InterPro" id="IPR041142">
    <property type="entry name" value="NOS_propeller_2"/>
</dbReference>
<dbReference type="EMBL" id="CP011371">
    <property type="protein sequence ID" value="AKJ30807.1"/>
    <property type="molecule type" value="Genomic_DNA"/>
</dbReference>
<organism evidence="21 22">
    <name type="scientific">Caldimonas brevitalea</name>
    <dbReference type="NCBI Taxonomy" id="413882"/>
    <lineage>
        <taxon>Bacteria</taxon>
        <taxon>Pseudomonadati</taxon>
        <taxon>Pseudomonadota</taxon>
        <taxon>Betaproteobacteria</taxon>
        <taxon>Burkholderiales</taxon>
        <taxon>Sphaerotilaceae</taxon>
        <taxon>Caldimonas</taxon>
    </lineage>
</organism>
<evidence type="ECO:0000256" key="16">
    <source>
        <dbReference type="ARBA" id="ARBA00023008"/>
    </source>
</evidence>
<evidence type="ECO:0000256" key="14">
    <source>
        <dbReference type="ARBA" id="ARBA00022837"/>
    </source>
</evidence>
<evidence type="ECO:0000256" key="1">
    <source>
        <dbReference type="ARBA" id="ARBA00001913"/>
    </source>
</evidence>
<gene>
    <name evidence="21" type="primary">nosZ</name>
    <name evidence="21" type="ORF">AAW51_4116</name>
</gene>
<comment type="cofactor">
    <cofactor evidence="2">
        <name>Cu cation</name>
        <dbReference type="ChEBI" id="CHEBI:23378"/>
    </cofactor>
</comment>
<keyword evidence="16" id="KW-0186">Copper</keyword>
<evidence type="ECO:0000256" key="2">
    <source>
        <dbReference type="ARBA" id="ARBA00001935"/>
    </source>
</evidence>
<dbReference type="InterPro" id="IPR011045">
    <property type="entry name" value="N2O_reductase_N"/>
</dbReference>
<comment type="function">
    <text evidence="3">Nitrous-oxide reductase is part of a bacterial respiratory system which is activated under anaerobic conditions in the presence of nitrate or nitrous oxide.</text>
</comment>
<dbReference type="SUPFAM" id="SSF49503">
    <property type="entry name" value="Cupredoxins"/>
    <property type="match status" value="1"/>
</dbReference>
<dbReference type="OrthoDB" id="9759695at2"/>
<name>A0A0G3BN30_9BURK</name>
<evidence type="ECO:0000256" key="12">
    <source>
        <dbReference type="ARBA" id="ARBA00022729"/>
    </source>
</evidence>
<keyword evidence="15" id="KW-0560">Oxidoreductase</keyword>
<comment type="catalytic activity">
    <reaction evidence="19">
        <text>N2 + 2 Fe(III)-[cytochrome c] + H2O = nitrous oxide + 2 Fe(II)-[cytochrome c] + 2 H(+)</text>
        <dbReference type="Rhea" id="RHEA:43108"/>
        <dbReference type="Rhea" id="RHEA-COMP:10350"/>
        <dbReference type="Rhea" id="RHEA-COMP:14399"/>
        <dbReference type="ChEBI" id="CHEBI:15377"/>
        <dbReference type="ChEBI" id="CHEBI:15378"/>
        <dbReference type="ChEBI" id="CHEBI:17045"/>
        <dbReference type="ChEBI" id="CHEBI:17997"/>
        <dbReference type="ChEBI" id="CHEBI:29033"/>
        <dbReference type="ChEBI" id="CHEBI:29034"/>
        <dbReference type="EC" id="1.7.2.4"/>
    </reaction>
</comment>
<dbReference type="PANTHER" id="PTHR42838">
    <property type="entry name" value="CYTOCHROME C OXIDASE SUBUNIT II"/>
    <property type="match status" value="1"/>
</dbReference>
<dbReference type="GO" id="GO:0005507">
    <property type="term" value="F:copper ion binding"/>
    <property type="evidence" value="ECO:0007669"/>
    <property type="project" value="InterPro"/>
</dbReference>
<dbReference type="Pfam" id="PF18764">
    <property type="entry name" value="nos_propeller"/>
    <property type="match status" value="1"/>
</dbReference>
<evidence type="ECO:0000256" key="3">
    <source>
        <dbReference type="ARBA" id="ARBA00003034"/>
    </source>
</evidence>
<comment type="cofactor">
    <cofactor evidence="1">
        <name>Ca(2+)</name>
        <dbReference type="ChEBI" id="CHEBI:29108"/>
    </cofactor>
</comment>
<evidence type="ECO:0000256" key="10">
    <source>
        <dbReference type="ARBA" id="ARBA00016560"/>
    </source>
</evidence>
<comment type="similarity">
    <text evidence="6">In the C-terminal section; belongs to the cytochrome c oxidase subunit 2 family.</text>
</comment>
<dbReference type="InterPro" id="IPR034205">
    <property type="entry name" value="N2OR_C"/>
</dbReference>
<dbReference type="Gene3D" id="2.60.40.420">
    <property type="entry name" value="Cupredoxins - blue copper proteins"/>
    <property type="match status" value="1"/>
</dbReference>
<evidence type="ECO:0000256" key="17">
    <source>
        <dbReference type="ARBA" id="ARBA00031077"/>
    </source>
</evidence>
<dbReference type="Proteomes" id="UP000035352">
    <property type="component" value="Chromosome"/>
</dbReference>
<dbReference type="PROSITE" id="PS50857">
    <property type="entry name" value="COX2_CUA"/>
    <property type="match status" value="1"/>
</dbReference>
<keyword evidence="12" id="KW-0732">Signal</keyword>
<comment type="similarity">
    <text evidence="7">Belongs to the NosZ family.</text>
</comment>
<dbReference type="AlphaFoldDB" id="A0A0G3BN30"/>
<reference evidence="21 22" key="1">
    <citation type="submission" date="2015-05" db="EMBL/GenBank/DDBJ databases">
        <authorList>
            <person name="Tang B."/>
            <person name="Yu Y."/>
        </authorList>
    </citation>
    <scope>NUCLEOTIDE SEQUENCE [LARGE SCALE GENOMIC DNA]</scope>
    <source>
        <strain evidence="21 22">DSM 7029</strain>
    </source>
</reference>
<evidence type="ECO:0000256" key="9">
    <source>
        <dbReference type="ARBA" id="ARBA00011896"/>
    </source>
</evidence>
<dbReference type="InterPro" id="IPR008972">
    <property type="entry name" value="Cupredoxin"/>
</dbReference>
<proteinExistence type="inferred from homology"/>
<dbReference type="STRING" id="413882.AAW51_4116"/>
<dbReference type="RefSeq" id="WP_047196089.1">
    <property type="nucleotide sequence ID" value="NZ_CP011371.1"/>
</dbReference>
<evidence type="ECO:0000256" key="7">
    <source>
        <dbReference type="ARBA" id="ARBA00010372"/>
    </source>
</evidence>
<dbReference type="InterPro" id="IPR002429">
    <property type="entry name" value="CcO_II-like_C"/>
</dbReference>